<evidence type="ECO:0000256" key="5">
    <source>
        <dbReference type="ARBA" id="ARBA00022764"/>
    </source>
</evidence>
<dbReference type="AlphaFoldDB" id="A0A1X7BNA5"/>
<protein>
    <recommendedName>
        <fullName evidence="7">AlgX/AlgJ SGNH hydrolase-like domain-containing protein</fullName>
    </recommendedName>
</protein>
<keyword evidence="5" id="KW-0574">Periplasm</keyword>
<keyword evidence="6" id="KW-0016">Alginate biosynthesis</keyword>
<proteinExistence type="predicted"/>
<keyword evidence="4" id="KW-0732">Signal</keyword>
<evidence type="ECO:0000256" key="1">
    <source>
        <dbReference type="ARBA" id="ARBA00004418"/>
    </source>
</evidence>
<dbReference type="GO" id="GO:0042121">
    <property type="term" value="P:alginic acid biosynthetic process"/>
    <property type="evidence" value="ECO:0007669"/>
    <property type="project" value="UniProtKB-UniPathway"/>
</dbReference>
<dbReference type="GO" id="GO:0042597">
    <property type="term" value="C:periplasmic space"/>
    <property type="evidence" value="ECO:0007669"/>
    <property type="project" value="UniProtKB-SubCell"/>
</dbReference>
<evidence type="ECO:0000256" key="6">
    <source>
        <dbReference type="ARBA" id="ARBA00022841"/>
    </source>
</evidence>
<dbReference type="Pfam" id="PF16822">
    <property type="entry name" value="ALGX"/>
    <property type="match status" value="1"/>
</dbReference>
<dbReference type="GO" id="GO:0016740">
    <property type="term" value="F:transferase activity"/>
    <property type="evidence" value="ECO:0007669"/>
    <property type="project" value="UniProtKB-KW"/>
</dbReference>
<evidence type="ECO:0000256" key="2">
    <source>
        <dbReference type="ARBA" id="ARBA00005182"/>
    </source>
</evidence>
<evidence type="ECO:0000256" key="3">
    <source>
        <dbReference type="ARBA" id="ARBA00022679"/>
    </source>
</evidence>
<dbReference type="Proteomes" id="UP000193224">
    <property type="component" value="Unassembled WGS sequence"/>
</dbReference>
<evidence type="ECO:0000313" key="9">
    <source>
        <dbReference type="Proteomes" id="UP000193224"/>
    </source>
</evidence>
<gene>
    <name evidence="8" type="ORF">ROA7745_00880</name>
</gene>
<keyword evidence="9" id="KW-1185">Reference proteome</keyword>
<comment type="subcellular location">
    <subcellularLocation>
        <location evidence="1">Periplasm</location>
    </subcellularLocation>
</comment>
<keyword evidence="3" id="KW-0808">Transferase</keyword>
<comment type="pathway">
    <text evidence="2">Glycan biosynthesis; alginate biosynthesis.</text>
</comment>
<sequence length="354" mass="38776">MGYRIDAFRNLITALCFIVLIATPMVLHLAKGGPTDSAVENRRLSPAPMLSDIASNWTGAPELANAWMRDHFGLRRAYLKLGFHLDTFLRSSASFKAVRGDDGWLFNTLNGALALHQGLLPFAAGEADTWLDGLTQVQNAAEASGAEFVAMITPNKHSIYADYLTAYPRQAAGETRLGEVQRLAEERGVPLIDLTQVLSDARSSEQVYFKTDSHWTDMGAYLGFTRLRSALAARGLAIPDIPRTALVPTKDSTFQGDLYRLLGEENGAPETVLTLTVDDEKIGPKAGSILFIGDSFAGRFLKYLEATFDTVTFIDNRAGEPDLAAIEPGKYDVVVYQVVERYLSRPFTPVAAHN</sequence>
<dbReference type="RefSeq" id="WP_085799026.1">
    <property type="nucleotide sequence ID" value="NZ_FWXB01000002.1"/>
</dbReference>
<feature type="domain" description="AlgX/AlgJ SGNH hydrolase-like" evidence="7">
    <location>
        <begin position="98"/>
        <end position="309"/>
    </location>
</feature>
<dbReference type="InterPro" id="IPR031811">
    <property type="entry name" value="ALGX/ALGJ_SGNH-like"/>
</dbReference>
<dbReference type="EMBL" id="FWXB01000002">
    <property type="protein sequence ID" value="SMC11071.1"/>
    <property type="molecule type" value="Genomic_DNA"/>
</dbReference>
<evidence type="ECO:0000259" key="7">
    <source>
        <dbReference type="Pfam" id="PF16822"/>
    </source>
</evidence>
<dbReference type="OrthoDB" id="9760774at2"/>
<evidence type="ECO:0000256" key="4">
    <source>
        <dbReference type="ARBA" id="ARBA00022729"/>
    </source>
</evidence>
<accession>A0A1X7BNA5</accession>
<name>A0A1X7BNA5_9RHOB</name>
<organism evidence="8 9">
    <name type="scientific">Roseovarius aestuarii</name>
    <dbReference type="NCBI Taxonomy" id="475083"/>
    <lineage>
        <taxon>Bacteria</taxon>
        <taxon>Pseudomonadati</taxon>
        <taxon>Pseudomonadota</taxon>
        <taxon>Alphaproteobacteria</taxon>
        <taxon>Rhodobacterales</taxon>
        <taxon>Roseobacteraceae</taxon>
        <taxon>Roseovarius</taxon>
    </lineage>
</organism>
<evidence type="ECO:0000313" key="8">
    <source>
        <dbReference type="EMBL" id="SMC11071.1"/>
    </source>
</evidence>
<dbReference type="UniPathway" id="UPA00286"/>
<reference evidence="8 9" key="1">
    <citation type="submission" date="2017-03" db="EMBL/GenBank/DDBJ databases">
        <authorList>
            <person name="Afonso C.L."/>
            <person name="Miller P.J."/>
            <person name="Scott M.A."/>
            <person name="Spackman E."/>
            <person name="Goraichik I."/>
            <person name="Dimitrov K.M."/>
            <person name="Suarez D.L."/>
            <person name="Swayne D.E."/>
        </authorList>
    </citation>
    <scope>NUCLEOTIDE SEQUENCE [LARGE SCALE GENOMIC DNA]</scope>
    <source>
        <strain evidence="8 9">CECT 7745</strain>
    </source>
</reference>